<comment type="caution">
    <text evidence="1">The sequence shown here is derived from an EMBL/GenBank/DDBJ whole genome shotgun (WGS) entry which is preliminary data.</text>
</comment>
<proteinExistence type="predicted"/>
<accession>A0A3R9S129</accession>
<reference evidence="1 2" key="1">
    <citation type="submission" date="2018-10" db="EMBL/GenBank/DDBJ databases">
        <title>GWAS and RNA-Seq identify cryptic mechanisms of antimicrobial resistance in Acinetobacter baumannii.</title>
        <authorList>
            <person name="Sahl J.W."/>
        </authorList>
    </citation>
    <scope>NUCLEOTIDE SEQUENCE [LARGE SCALE GENOMIC DNA]</scope>
    <source>
        <strain evidence="1 2">TG41884</strain>
    </source>
</reference>
<name>A0A3R9S129_ACIPI</name>
<protein>
    <recommendedName>
        <fullName evidence="3">Lipoprotein</fullName>
    </recommendedName>
</protein>
<organism evidence="1 2">
    <name type="scientific">Acinetobacter pittii</name>
    <name type="common">Acinetobacter genomosp. 3</name>
    <dbReference type="NCBI Taxonomy" id="48296"/>
    <lineage>
        <taxon>Bacteria</taxon>
        <taxon>Pseudomonadati</taxon>
        <taxon>Pseudomonadota</taxon>
        <taxon>Gammaproteobacteria</taxon>
        <taxon>Moraxellales</taxon>
        <taxon>Moraxellaceae</taxon>
        <taxon>Acinetobacter</taxon>
        <taxon>Acinetobacter calcoaceticus/baumannii complex</taxon>
    </lineage>
</organism>
<dbReference type="AlphaFoldDB" id="A0A3R9S129"/>
<evidence type="ECO:0008006" key="3">
    <source>
        <dbReference type="Google" id="ProtNLM"/>
    </source>
</evidence>
<evidence type="ECO:0000313" key="1">
    <source>
        <dbReference type="EMBL" id="RSO55262.1"/>
    </source>
</evidence>
<dbReference type="Proteomes" id="UP000271320">
    <property type="component" value="Unassembled WGS sequence"/>
</dbReference>
<dbReference type="EMBL" id="RFEW01000021">
    <property type="protein sequence ID" value="RSO55262.1"/>
    <property type="molecule type" value="Genomic_DNA"/>
</dbReference>
<evidence type="ECO:0000313" key="2">
    <source>
        <dbReference type="Proteomes" id="UP000271320"/>
    </source>
</evidence>
<dbReference type="RefSeq" id="WP_017386595.1">
    <property type="nucleotide sequence ID" value="NZ_BBTQ01000031.1"/>
</dbReference>
<sequence>MKSLLLFQIVFSLTLILTGCVNQPYGHQSVYSPPSINTIASHKLYLISEKSNRPSFGTGEVTEDKASQYASNHKKTVICDKHHYYAASNVTSDQKQTKITLVSGEEINVSKSCWVEDANPKNSIYVSKSSISHGF</sequence>
<dbReference type="PROSITE" id="PS51257">
    <property type="entry name" value="PROKAR_LIPOPROTEIN"/>
    <property type="match status" value="1"/>
</dbReference>
<gene>
    <name evidence="1" type="ORF">EA752_18175</name>
</gene>